<dbReference type="RefSeq" id="WP_270074219.1">
    <property type="nucleotide sequence ID" value="NZ_JAJAQC010000045.1"/>
</dbReference>
<organism evidence="3 4">
    <name type="scientific">Streptomonospora mangrovi</name>
    <dbReference type="NCBI Taxonomy" id="2883123"/>
    <lineage>
        <taxon>Bacteria</taxon>
        <taxon>Bacillati</taxon>
        <taxon>Actinomycetota</taxon>
        <taxon>Actinomycetes</taxon>
        <taxon>Streptosporangiales</taxon>
        <taxon>Nocardiopsidaceae</taxon>
        <taxon>Streptomonospora</taxon>
    </lineage>
</organism>
<dbReference type="AlphaFoldDB" id="A0A9X3SR02"/>
<dbReference type="GO" id="GO:0070967">
    <property type="term" value="F:coenzyme F420 binding"/>
    <property type="evidence" value="ECO:0007669"/>
    <property type="project" value="TreeGrafter"/>
</dbReference>
<dbReference type="InterPro" id="IPR012349">
    <property type="entry name" value="Split_barrel_FMN-bd"/>
</dbReference>
<keyword evidence="4" id="KW-1185">Reference proteome</keyword>
<name>A0A9X3SR02_9ACTN</name>
<evidence type="ECO:0000313" key="3">
    <source>
        <dbReference type="EMBL" id="MDA0566966.1"/>
    </source>
</evidence>
<comment type="caution">
    <text evidence="3">The sequence shown here is derived from an EMBL/GenBank/DDBJ whole genome shotgun (WGS) entry which is preliminary data.</text>
</comment>
<proteinExistence type="inferred from homology"/>
<dbReference type="GO" id="GO:0016491">
    <property type="term" value="F:oxidoreductase activity"/>
    <property type="evidence" value="ECO:0007669"/>
    <property type="project" value="InterPro"/>
</dbReference>
<comment type="similarity">
    <text evidence="1">Belongs to the F420H(2)-dependent quinone reductase family.</text>
</comment>
<dbReference type="Pfam" id="PF04075">
    <property type="entry name" value="F420H2_quin_red"/>
    <property type="match status" value="1"/>
</dbReference>
<dbReference type="SUPFAM" id="SSF50475">
    <property type="entry name" value="FMN-binding split barrel"/>
    <property type="match status" value="1"/>
</dbReference>
<reference evidence="3" key="1">
    <citation type="submission" date="2021-10" db="EMBL/GenBank/DDBJ databases">
        <title>Streptomonospora sp. nov., isolated from mangrove soil.</title>
        <authorList>
            <person name="Chen X."/>
            <person name="Ge X."/>
            <person name="Liu W."/>
        </authorList>
    </citation>
    <scope>NUCLEOTIDE SEQUENCE</scope>
    <source>
        <strain evidence="3">S1-112</strain>
    </source>
</reference>
<dbReference type="NCBIfam" id="TIGR00026">
    <property type="entry name" value="hi_GC_TIGR00026"/>
    <property type="match status" value="1"/>
</dbReference>
<gene>
    <name evidence="3" type="ORF">LG943_21995</name>
</gene>
<comment type="catalytic activity">
    <reaction evidence="2">
        <text>oxidized coenzyme F420-(gamma-L-Glu)(n) + a quinol + H(+) = reduced coenzyme F420-(gamma-L-Glu)(n) + a quinone</text>
        <dbReference type="Rhea" id="RHEA:39663"/>
        <dbReference type="Rhea" id="RHEA-COMP:12939"/>
        <dbReference type="Rhea" id="RHEA-COMP:14378"/>
        <dbReference type="ChEBI" id="CHEBI:15378"/>
        <dbReference type="ChEBI" id="CHEBI:24646"/>
        <dbReference type="ChEBI" id="CHEBI:132124"/>
        <dbReference type="ChEBI" id="CHEBI:133980"/>
        <dbReference type="ChEBI" id="CHEBI:139511"/>
    </reaction>
</comment>
<dbReference type="EMBL" id="JAJAQC010000045">
    <property type="protein sequence ID" value="MDA0566966.1"/>
    <property type="molecule type" value="Genomic_DNA"/>
</dbReference>
<dbReference type="Gene3D" id="2.30.110.10">
    <property type="entry name" value="Electron Transport, Fmn-binding Protein, Chain A"/>
    <property type="match status" value="1"/>
</dbReference>
<protein>
    <submittedName>
        <fullName evidence="3">Nitroreductase family deazaflavin-dependent oxidoreductase</fullName>
    </submittedName>
</protein>
<evidence type="ECO:0000313" key="4">
    <source>
        <dbReference type="Proteomes" id="UP001140076"/>
    </source>
</evidence>
<evidence type="ECO:0000256" key="2">
    <source>
        <dbReference type="ARBA" id="ARBA00049106"/>
    </source>
</evidence>
<dbReference type="Proteomes" id="UP001140076">
    <property type="component" value="Unassembled WGS sequence"/>
</dbReference>
<sequence>MLYGKEHVERYVATNGEEGHDWQGTTTLILTTVGRKSGQRRSTPLIYRTDGDAFVVVASKGGDPDHPLWYKNLLANPEAEIQVKADRYRVRARTADEEEKARLWPRMAATWPQYDEYQTKTERSIPVVVLDPVEKLA</sequence>
<accession>A0A9X3SR02</accession>
<dbReference type="PANTHER" id="PTHR39428">
    <property type="entry name" value="F420H(2)-DEPENDENT QUINONE REDUCTASE RV1261C"/>
    <property type="match status" value="1"/>
</dbReference>
<evidence type="ECO:0000256" key="1">
    <source>
        <dbReference type="ARBA" id="ARBA00008710"/>
    </source>
</evidence>
<dbReference type="PANTHER" id="PTHR39428:SF3">
    <property type="entry name" value="DEAZAFLAVIN-DEPENDENT NITROREDUCTASE"/>
    <property type="match status" value="1"/>
</dbReference>
<dbReference type="InterPro" id="IPR004378">
    <property type="entry name" value="F420H2_quin_Rdtase"/>
</dbReference>
<dbReference type="GO" id="GO:0005886">
    <property type="term" value="C:plasma membrane"/>
    <property type="evidence" value="ECO:0007669"/>
    <property type="project" value="TreeGrafter"/>
</dbReference>